<dbReference type="EMBL" id="FXTD01000001">
    <property type="protein sequence ID" value="SMO39762.1"/>
    <property type="molecule type" value="Genomic_DNA"/>
</dbReference>
<feature type="compositionally biased region" description="Basic and acidic residues" evidence="1">
    <location>
        <begin position="115"/>
        <end position="129"/>
    </location>
</feature>
<dbReference type="Proteomes" id="UP000319712">
    <property type="component" value="Unassembled WGS sequence"/>
</dbReference>
<name>A0A521AY21_9EURY</name>
<dbReference type="GO" id="GO:0008887">
    <property type="term" value="F:glycerate kinase activity"/>
    <property type="evidence" value="ECO:0007669"/>
    <property type="project" value="InterPro"/>
</dbReference>
<dbReference type="InterPro" id="IPR025286">
    <property type="entry name" value="MOFRL_assoc_dom"/>
</dbReference>
<sequence length="486" mass="48629">MFPAAHRPAMGDVTFRDRDRIERTPAHGVALDCLAAGIEAALPANVVADAVSVVDGTLRIAAVDGETGGYDLDAYETVRIVGAGKAADGMAAALSDRLRPALGGRFAGGTVIADEPERPGGADGPEADRSFEVLAGDHPLPTERGVANARRVVDAAAAAGPDDLVIAVVTGGASALLAAPADPIGVDDLRDLTDALLACGASIDEINAVRKHCSAVKGGRLARTAAPATVVTLAVSDVVGDDPAVIGSGPTVPDSSTYEDALATVERYGLEFPAAVRDHLRAGAAGERPETPEADDPAFERARTFVVGNARTALDAAATAAGDRGYEGVVVADDVVGEARDAGREHAELAQRCAADGTPTSPPAVLLTGGETTVTLSRGGPGDGDGDAVDPGSGGPNAELVASAGIELDREGAVVASVDTDGIDGASDAAGGVVDAATLSAPAARDALDRHDVAPLLDEADALLRTGPTGTNVNDLRAVVVTDEVE</sequence>
<dbReference type="AlphaFoldDB" id="A0A521AY21"/>
<evidence type="ECO:0000256" key="1">
    <source>
        <dbReference type="SAM" id="MobiDB-lite"/>
    </source>
</evidence>
<evidence type="ECO:0000313" key="4">
    <source>
        <dbReference type="EMBL" id="SMO39762.1"/>
    </source>
</evidence>
<protein>
    <submittedName>
        <fullName evidence="4">Hydroxypyruvate reductase</fullName>
    </submittedName>
</protein>
<evidence type="ECO:0000259" key="3">
    <source>
        <dbReference type="Pfam" id="PF13660"/>
    </source>
</evidence>
<dbReference type="PANTHER" id="PTHR12227">
    <property type="entry name" value="GLYCERATE KINASE"/>
    <property type="match status" value="1"/>
</dbReference>
<feature type="region of interest" description="Disordered" evidence="1">
    <location>
        <begin position="377"/>
        <end position="396"/>
    </location>
</feature>
<gene>
    <name evidence="4" type="ORF">SAMN06264867_101461</name>
</gene>
<feature type="domain" description="MOFRL-associated" evidence="3">
    <location>
        <begin position="30"/>
        <end position="281"/>
    </location>
</feature>
<dbReference type="GO" id="GO:0005737">
    <property type="term" value="C:cytoplasm"/>
    <property type="evidence" value="ECO:0007669"/>
    <property type="project" value="TreeGrafter"/>
</dbReference>
<dbReference type="Gene3D" id="3.40.1480.10">
    <property type="entry name" value="MOFRL domain"/>
    <property type="match status" value="1"/>
</dbReference>
<evidence type="ECO:0000313" key="5">
    <source>
        <dbReference type="Proteomes" id="UP000319712"/>
    </source>
</evidence>
<feature type="domain" description="MOFRL" evidence="2">
    <location>
        <begin position="365"/>
        <end position="475"/>
    </location>
</feature>
<reference evidence="4 5" key="1">
    <citation type="submission" date="2017-05" db="EMBL/GenBank/DDBJ databases">
        <authorList>
            <person name="Varghese N."/>
            <person name="Submissions S."/>
        </authorList>
    </citation>
    <scope>NUCLEOTIDE SEQUENCE [LARGE SCALE GENOMIC DNA]</scope>
    <source>
        <strain evidence="4 5">DSM 19504</strain>
    </source>
</reference>
<proteinExistence type="predicted"/>
<dbReference type="InterPro" id="IPR038614">
    <property type="entry name" value="GK_N_sf"/>
</dbReference>
<dbReference type="Pfam" id="PF13660">
    <property type="entry name" value="DUF4147"/>
    <property type="match status" value="1"/>
</dbReference>
<dbReference type="InterPro" id="IPR007835">
    <property type="entry name" value="MOFRL"/>
</dbReference>
<dbReference type="InterPro" id="IPR037035">
    <property type="entry name" value="GK-like_C_sf"/>
</dbReference>
<keyword evidence="4" id="KW-0670">Pyruvate</keyword>
<dbReference type="PANTHER" id="PTHR12227:SF0">
    <property type="entry name" value="GLYCERATE KINASE"/>
    <property type="match status" value="1"/>
</dbReference>
<keyword evidence="5" id="KW-1185">Reference proteome</keyword>
<organism evidence="4 5">
    <name type="scientific">Halorubrum cibi</name>
    <dbReference type="NCBI Taxonomy" id="413815"/>
    <lineage>
        <taxon>Archaea</taxon>
        <taxon>Methanobacteriati</taxon>
        <taxon>Methanobacteriota</taxon>
        <taxon>Stenosarchaea group</taxon>
        <taxon>Halobacteria</taxon>
        <taxon>Halobacteriales</taxon>
        <taxon>Haloferacaceae</taxon>
        <taxon>Halorubrum</taxon>
    </lineage>
</organism>
<evidence type="ECO:0000259" key="2">
    <source>
        <dbReference type="Pfam" id="PF05161"/>
    </source>
</evidence>
<dbReference type="InterPro" id="IPR039760">
    <property type="entry name" value="MOFRL_protein"/>
</dbReference>
<dbReference type="Pfam" id="PF05161">
    <property type="entry name" value="MOFRL"/>
    <property type="match status" value="1"/>
</dbReference>
<accession>A0A521AY21</accession>
<feature type="region of interest" description="Disordered" evidence="1">
    <location>
        <begin position="109"/>
        <end position="129"/>
    </location>
</feature>
<dbReference type="Gene3D" id="3.40.50.10180">
    <property type="entry name" value="Glycerate kinase, MOFRL-like N-terminal domain"/>
    <property type="match status" value="1"/>
</dbReference>
<dbReference type="SUPFAM" id="SSF82544">
    <property type="entry name" value="GckA/TtuD-like"/>
    <property type="match status" value="1"/>
</dbReference>